<dbReference type="AlphaFoldDB" id="A0A1I7A0Y7"/>
<dbReference type="Proteomes" id="UP000236454">
    <property type="component" value="Unassembled WGS sequence"/>
</dbReference>
<dbReference type="InterPro" id="IPR043741">
    <property type="entry name" value="DUF5686"/>
</dbReference>
<gene>
    <name evidence="1" type="ORF">SAMN05216474_1799</name>
</gene>
<accession>A0A1I7A0Y7</accession>
<sequence>MKALIILINCCIALFTFSQTTKVKGRVFDGDTKEAIPLAKVFFQDTKTGTTTDFDGNFSIESYYVSDSLIIRASGYQTYSLYIDTDIKDEQVFEIALSPLILEMEEVNILPPDESPSTLLHKKIVRNKKINNKEKLEAYEFESYNKIQLDLNNLSEEFEQRKVVQKLDVLADYLDSDTTGMILPMIMSESFSNFYYRTNPNRKKEVMIASRVTGVDNLELSQFTGEMYQDINVYDNYITIFDKSFISPIAGFARSFYYFVLEDSATIEGNWCYKMSFRPKTRGDLSFVGEMWVHDTTYAVKSWKATVAEKANINFIKDFYIEQEFDQVEKEVWMLTRDKLVIDFNVAKKSQVVGFYGRKLTTRKKFVINQPHELDFYKSNDNVEVAEDATQKSEEFWQENRHEPLSATEEGIQEMVDSLNNTRFFNAVKNTTYMLTTGYYPWGKIELGNYQSLIGYNPVEGIRNQLQLRTSNDFSKRIEFSGNLAYGFRDERFKYGGKVRYNITPKKRGILSLYYNYDIEQIGLAPSAADVGATFGALLRTAPLDKLTFVERAGLKLEKDVKKDLILTFGTEWKEFTPLGNAIYQRNTPSGIETINRLQTTEFTVKVRYGKNEEFLSGSFDRTSMGSKWPIFSFQTVVGVKGILGADYNYQKFEGQILHTPKIGLLGKLNYNIYAGIIEGNAAYPFLKVHEGSQSLWLQTEAYNKMDFFEFISDKYVGMHLEHHWDGFILDRVPLINTFKWRLVTSARGVYGSISDRHIKEMILPPNTKMFGNIPYVETGIGIENILKFGRIDAIWRLTHLTDGRSPFTIRAKFVFSF</sequence>
<dbReference type="Pfam" id="PF13715">
    <property type="entry name" value="CarbopepD_reg_2"/>
    <property type="match status" value="1"/>
</dbReference>
<dbReference type="Gene3D" id="2.60.40.1120">
    <property type="entry name" value="Carboxypeptidase-like, regulatory domain"/>
    <property type="match status" value="1"/>
</dbReference>
<evidence type="ECO:0000313" key="2">
    <source>
        <dbReference type="Proteomes" id="UP000236454"/>
    </source>
</evidence>
<name>A0A1I7A0Y7_9FLAO</name>
<dbReference type="InterPro" id="IPR008969">
    <property type="entry name" value="CarboxyPept-like_regulatory"/>
</dbReference>
<organism evidence="1 2">
    <name type="scientific">Lishizhenia tianjinensis</name>
    <dbReference type="NCBI Taxonomy" id="477690"/>
    <lineage>
        <taxon>Bacteria</taxon>
        <taxon>Pseudomonadati</taxon>
        <taxon>Bacteroidota</taxon>
        <taxon>Flavobacteriia</taxon>
        <taxon>Flavobacteriales</taxon>
        <taxon>Crocinitomicaceae</taxon>
        <taxon>Lishizhenia</taxon>
    </lineage>
</organism>
<proteinExistence type="predicted"/>
<reference evidence="1 2" key="1">
    <citation type="submission" date="2016-10" db="EMBL/GenBank/DDBJ databases">
        <authorList>
            <person name="de Groot N.N."/>
        </authorList>
    </citation>
    <scope>NUCLEOTIDE SEQUENCE [LARGE SCALE GENOMIC DNA]</scope>
    <source>
        <strain evidence="1 2">CGMCC 1.7005</strain>
    </source>
</reference>
<protein>
    <submittedName>
        <fullName evidence="1">CarboxypepD_reg-like domain-containing protein</fullName>
    </submittedName>
</protein>
<evidence type="ECO:0000313" key="1">
    <source>
        <dbReference type="EMBL" id="SFT68574.1"/>
    </source>
</evidence>
<dbReference type="EMBL" id="FPAS01000002">
    <property type="protein sequence ID" value="SFT68574.1"/>
    <property type="molecule type" value="Genomic_DNA"/>
</dbReference>
<keyword evidence="2" id="KW-1185">Reference proteome</keyword>
<dbReference type="SUPFAM" id="SSF49464">
    <property type="entry name" value="Carboxypeptidase regulatory domain-like"/>
    <property type="match status" value="1"/>
</dbReference>
<dbReference type="RefSeq" id="WP_090248533.1">
    <property type="nucleotide sequence ID" value="NZ_FPAS01000002.1"/>
</dbReference>
<dbReference type="OrthoDB" id="983143at2"/>
<dbReference type="Pfam" id="PF18939">
    <property type="entry name" value="DUF5686"/>
    <property type="match status" value="1"/>
</dbReference>
<dbReference type="STRING" id="477690.SAMN05216474_1799"/>